<dbReference type="Proteomes" id="UP000318428">
    <property type="component" value="Unassembled WGS sequence"/>
</dbReference>
<accession>A0ABY3GD56</accession>
<evidence type="ECO:0000313" key="4">
    <source>
        <dbReference type="Proteomes" id="UP000318428"/>
    </source>
</evidence>
<dbReference type="EMBL" id="VFIO01000012">
    <property type="protein sequence ID" value="TWR86186.1"/>
    <property type="molecule type" value="Genomic_DNA"/>
</dbReference>
<dbReference type="InterPro" id="IPR014983">
    <property type="entry name" value="GAD-rel"/>
</dbReference>
<dbReference type="Pfam" id="PF08906">
    <property type="entry name" value="T6SS_Tdi1_C"/>
    <property type="match status" value="1"/>
</dbReference>
<feature type="domain" description="GAD-related" evidence="1">
    <location>
        <begin position="7"/>
        <end position="110"/>
    </location>
</feature>
<comment type="caution">
    <text evidence="3">The sequence shown here is derived from an EMBL/GenBank/DDBJ whole genome shotgun (WGS) entry which is preliminary data.</text>
</comment>
<proteinExistence type="predicted"/>
<dbReference type="RefSeq" id="WP_146387348.1">
    <property type="nucleotide sequence ID" value="NZ_VFIO01000012.1"/>
</dbReference>
<evidence type="ECO:0000259" key="1">
    <source>
        <dbReference type="Pfam" id="PF08887"/>
    </source>
</evidence>
<protein>
    <submittedName>
        <fullName evidence="3">DUF1851 domain-containing protein</fullName>
    </submittedName>
</protein>
<feature type="domain" description="T6SS immunity protein Tdi1 C-terminal" evidence="2">
    <location>
        <begin position="131"/>
        <end position="204"/>
    </location>
</feature>
<gene>
    <name evidence="3" type="ORF">FJD38_21300</name>
</gene>
<sequence length="221" mass="25256">MTTDPHFEYFIEKFGEATHSLPVPNSILAQWKDKLPPILLTLWSEEGWAGYANGLLWLVNPDDFEDIKDAWLEGTPLPCIDNFHVIARSAFGSLYLCGEKTGRSVTISCPHNEILALKKKLKPKPLQEQDFSIQSFFGSRDPEDFDFKDTKGKFLFDRAMKKYGPLEADEMYGFEPALVMGGDATLDNLQRVKLDPYLLILRQFDDPKLPFSKLDFDTLIK</sequence>
<name>A0ABY3GD56_9PSED</name>
<evidence type="ECO:0000313" key="3">
    <source>
        <dbReference type="EMBL" id="TWR86186.1"/>
    </source>
</evidence>
<keyword evidence="4" id="KW-1185">Reference proteome</keyword>
<reference evidence="3 4" key="1">
    <citation type="submission" date="2019-06" db="EMBL/GenBank/DDBJ databases">
        <title>Pseudomonas bimorpha sp. nov. isolated from bovine raw milk and skim milk concentrate.</title>
        <authorList>
            <person name="Hofmann K."/>
            <person name="Huptas C."/>
            <person name="Doll E."/>
            <person name="Scherer S."/>
            <person name="Wenning M."/>
        </authorList>
    </citation>
    <scope>NUCLEOTIDE SEQUENCE [LARGE SCALE GENOMIC DNA]</scope>
    <source>
        <strain evidence="3 4">DSM 108989</strain>
    </source>
</reference>
<evidence type="ECO:0000259" key="2">
    <source>
        <dbReference type="Pfam" id="PF08906"/>
    </source>
</evidence>
<dbReference type="Pfam" id="PF08887">
    <property type="entry name" value="GAD-like"/>
    <property type="match status" value="1"/>
</dbReference>
<dbReference type="InterPro" id="IPR015002">
    <property type="entry name" value="T6SS_Tdi1_C"/>
</dbReference>
<organism evidence="3 4">
    <name type="scientific">Pseudomonas saxonica</name>
    <dbReference type="NCBI Taxonomy" id="2600598"/>
    <lineage>
        <taxon>Bacteria</taxon>
        <taxon>Pseudomonadati</taxon>
        <taxon>Pseudomonadota</taxon>
        <taxon>Gammaproteobacteria</taxon>
        <taxon>Pseudomonadales</taxon>
        <taxon>Pseudomonadaceae</taxon>
        <taxon>Pseudomonas</taxon>
    </lineage>
</organism>